<dbReference type="EnsemblMetazoa" id="GBRI012755-RA">
    <property type="protein sequence ID" value="GBRI012755-PA"/>
    <property type="gene ID" value="GBRI012755"/>
</dbReference>
<dbReference type="STRING" id="37001.A0A1A9WAZ8"/>
<sequence length="568" mass="65347">MLNVREILTLQFGNYSNYIGTHWWNIQESGFTYDCDTETSEICHDVLYRQGINDNRQITFTPRLLLLDLEGSLKHLPQEGELYGSSLKRSGDLARTKFDHQESVKKLREDLAWKSSDVEMIVEPESVKNEFQLDLDNEEANIYEKDYNLAQNVDSWTDFAYARYHPRTVHVIKQYNHNKETETFDTYSSGVQLWKDGQFEEEFCDRIRQYVEECDFLQGFQTICDAFNGFAGLAGQCLEHLNDEYGKANVVIPVYSPRNTLYENADLFMSDSLRVVNSVLLFHRLAEQASVFIPLSIQDRVWRQLGAVRQLPHLDFIQDNLYQTSAILASYLDTITLRYRLKNAISISTVAGFCADLNNYGRKLAAAGLAIPFPMNCNEDLIDCLDKFEGPLFTQLTPNCHISTNYVVQSVCIRGIPIQRLKREPHQAKQQMRMPAYRCQSVSEMFQLYLQCINHASLSHVTSVKSALSTRVPYPIEIFDKRLNTSGFINTITKRLLEEKIQSVPCLAIAQSSSEIGDMLESLHKEAKRVKISKLCRFKTAGLEDDDYVEALEGLLLFKDNYEDNFEL</sequence>
<evidence type="ECO:0000313" key="6">
    <source>
        <dbReference type="EnsemblMetazoa" id="GBRI012755-PA"/>
    </source>
</evidence>
<dbReference type="CDD" id="cd06060">
    <property type="entry name" value="misato"/>
    <property type="match status" value="1"/>
</dbReference>
<comment type="similarity">
    <text evidence="2">Belongs to the misato family.</text>
</comment>
<organism evidence="6 7">
    <name type="scientific">Glossina brevipalpis</name>
    <dbReference type="NCBI Taxonomy" id="37001"/>
    <lineage>
        <taxon>Eukaryota</taxon>
        <taxon>Metazoa</taxon>
        <taxon>Ecdysozoa</taxon>
        <taxon>Arthropoda</taxon>
        <taxon>Hexapoda</taxon>
        <taxon>Insecta</taxon>
        <taxon>Pterygota</taxon>
        <taxon>Neoptera</taxon>
        <taxon>Endopterygota</taxon>
        <taxon>Diptera</taxon>
        <taxon>Brachycera</taxon>
        <taxon>Muscomorpha</taxon>
        <taxon>Hippoboscoidea</taxon>
        <taxon>Glossinidae</taxon>
        <taxon>Glossina</taxon>
    </lineage>
</organism>
<evidence type="ECO:0000256" key="1">
    <source>
        <dbReference type="ARBA" id="ARBA00004173"/>
    </source>
</evidence>
<protein>
    <recommendedName>
        <fullName evidence="8">Protein misato</fullName>
    </recommendedName>
</protein>
<dbReference type="PANTHER" id="PTHR13391">
    <property type="entry name" value="MITOCHONDRIAL DISTRIBUTION REGULATOR MISATO"/>
    <property type="match status" value="1"/>
</dbReference>
<dbReference type="PANTHER" id="PTHR13391:SF0">
    <property type="entry name" value="PROTEIN MISATO HOMOLOG 1"/>
    <property type="match status" value="1"/>
</dbReference>
<dbReference type="InterPro" id="IPR036525">
    <property type="entry name" value="Tubulin/FtsZ_GTPase_sf"/>
</dbReference>
<dbReference type="Gene3D" id="3.40.50.1440">
    <property type="entry name" value="Tubulin/FtsZ, GTPase domain"/>
    <property type="match status" value="1"/>
</dbReference>
<proteinExistence type="inferred from homology"/>
<comment type="subcellular location">
    <subcellularLocation>
        <location evidence="1">Mitochondrion</location>
    </subcellularLocation>
</comment>
<dbReference type="Pfam" id="PF14881">
    <property type="entry name" value="Tubulin_3"/>
    <property type="match status" value="1"/>
</dbReference>
<name>A0A1A9WAZ8_9MUSC</name>
<evidence type="ECO:0008006" key="8">
    <source>
        <dbReference type="Google" id="ProtNLM"/>
    </source>
</evidence>
<dbReference type="AlphaFoldDB" id="A0A1A9WAZ8"/>
<dbReference type="VEuPathDB" id="VectorBase:GBRI012755"/>
<dbReference type="InterPro" id="IPR049942">
    <property type="entry name" value="DML1/Misato"/>
</dbReference>
<evidence type="ECO:0000256" key="3">
    <source>
        <dbReference type="ARBA" id="ARBA00023128"/>
    </source>
</evidence>
<dbReference type="InterPro" id="IPR019605">
    <property type="entry name" value="Misato_II_tubulin-like"/>
</dbReference>
<evidence type="ECO:0000256" key="2">
    <source>
        <dbReference type="ARBA" id="ARBA00008507"/>
    </source>
</evidence>
<dbReference type="SUPFAM" id="SSF52490">
    <property type="entry name" value="Tubulin nucleotide-binding domain-like"/>
    <property type="match status" value="1"/>
</dbReference>
<feature type="domain" description="Misato Segment II tubulin-like" evidence="4">
    <location>
        <begin position="5"/>
        <end position="136"/>
    </location>
</feature>
<dbReference type="Proteomes" id="UP000091820">
    <property type="component" value="Unassembled WGS sequence"/>
</dbReference>
<keyword evidence="7" id="KW-1185">Reference proteome</keyword>
<feature type="domain" description="DML1/Misato tubulin" evidence="5">
    <location>
        <begin position="151"/>
        <end position="341"/>
    </location>
</feature>
<keyword evidence="3" id="KW-0496">Mitochondrion</keyword>
<evidence type="ECO:0000313" key="7">
    <source>
        <dbReference type="Proteomes" id="UP000091820"/>
    </source>
</evidence>
<evidence type="ECO:0000259" key="5">
    <source>
        <dbReference type="Pfam" id="PF14881"/>
    </source>
</evidence>
<reference evidence="6" key="2">
    <citation type="submission" date="2020-05" db="UniProtKB">
        <authorList>
            <consortium name="EnsemblMetazoa"/>
        </authorList>
    </citation>
    <scope>IDENTIFICATION</scope>
    <source>
        <strain evidence="6">IAEA</strain>
    </source>
</reference>
<evidence type="ECO:0000259" key="4">
    <source>
        <dbReference type="Pfam" id="PF10644"/>
    </source>
</evidence>
<accession>A0A1A9WAZ8</accession>
<dbReference type="GO" id="GO:0005739">
    <property type="term" value="C:mitochondrion"/>
    <property type="evidence" value="ECO:0007669"/>
    <property type="project" value="UniProtKB-SubCell"/>
</dbReference>
<reference evidence="7" key="1">
    <citation type="submission" date="2014-03" db="EMBL/GenBank/DDBJ databases">
        <authorList>
            <person name="Aksoy S."/>
            <person name="Warren W."/>
            <person name="Wilson R.K."/>
        </authorList>
    </citation>
    <scope>NUCLEOTIDE SEQUENCE [LARGE SCALE GENOMIC DNA]</scope>
    <source>
        <strain evidence="7">IAEA</strain>
    </source>
</reference>
<dbReference type="InterPro" id="IPR029209">
    <property type="entry name" value="DML1/Misato_tubulin"/>
</dbReference>
<dbReference type="GO" id="GO:0007005">
    <property type="term" value="P:mitochondrion organization"/>
    <property type="evidence" value="ECO:0007669"/>
    <property type="project" value="InterPro"/>
</dbReference>
<dbReference type="Pfam" id="PF10644">
    <property type="entry name" value="Misat_Tub_SegII"/>
    <property type="match status" value="1"/>
</dbReference>